<name>A0A0A9GF71_ARUDO</name>
<dbReference type="EMBL" id="GBRH01176690">
    <property type="protein sequence ID" value="JAE21206.1"/>
    <property type="molecule type" value="Transcribed_RNA"/>
</dbReference>
<accession>A0A0A9GF71</accession>
<sequence length="27" mass="3327">MKIMMTCCSKTEFSCMPLQIRPNFWHY</sequence>
<dbReference type="AlphaFoldDB" id="A0A0A9GF71"/>
<protein>
    <submittedName>
        <fullName evidence="1">Uncharacterized protein</fullName>
    </submittedName>
</protein>
<reference evidence="1" key="1">
    <citation type="submission" date="2014-09" db="EMBL/GenBank/DDBJ databases">
        <authorList>
            <person name="Magalhaes I.L.F."/>
            <person name="Oliveira U."/>
            <person name="Santos F.R."/>
            <person name="Vidigal T.H.D.A."/>
            <person name="Brescovit A.D."/>
            <person name="Santos A.J."/>
        </authorList>
    </citation>
    <scope>NUCLEOTIDE SEQUENCE</scope>
    <source>
        <tissue evidence="1">Shoot tissue taken approximately 20 cm above the soil surface</tissue>
    </source>
</reference>
<proteinExistence type="predicted"/>
<organism evidence="1">
    <name type="scientific">Arundo donax</name>
    <name type="common">Giant reed</name>
    <name type="synonym">Donax arundinaceus</name>
    <dbReference type="NCBI Taxonomy" id="35708"/>
    <lineage>
        <taxon>Eukaryota</taxon>
        <taxon>Viridiplantae</taxon>
        <taxon>Streptophyta</taxon>
        <taxon>Embryophyta</taxon>
        <taxon>Tracheophyta</taxon>
        <taxon>Spermatophyta</taxon>
        <taxon>Magnoliopsida</taxon>
        <taxon>Liliopsida</taxon>
        <taxon>Poales</taxon>
        <taxon>Poaceae</taxon>
        <taxon>PACMAD clade</taxon>
        <taxon>Arundinoideae</taxon>
        <taxon>Arundineae</taxon>
        <taxon>Arundo</taxon>
    </lineage>
</organism>
<reference evidence="1" key="2">
    <citation type="journal article" date="2015" name="Data Brief">
        <title>Shoot transcriptome of the giant reed, Arundo donax.</title>
        <authorList>
            <person name="Barrero R.A."/>
            <person name="Guerrero F.D."/>
            <person name="Moolhuijzen P."/>
            <person name="Goolsby J.A."/>
            <person name="Tidwell J."/>
            <person name="Bellgard S.E."/>
            <person name="Bellgard M.I."/>
        </authorList>
    </citation>
    <scope>NUCLEOTIDE SEQUENCE</scope>
    <source>
        <tissue evidence="1">Shoot tissue taken approximately 20 cm above the soil surface</tissue>
    </source>
</reference>
<evidence type="ECO:0000313" key="1">
    <source>
        <dbReference type="EMBL" id="JAE21206.1"/>
    </source>
</evidence>